<dbReference type="InParanoid" id="A0A5J5EUD2"/>
<feature type="region of interest" description="Disordered" evidence="9">
    <location>
        <begin position="614"/>
        <end position="783"/>
    </location>
</feature>
<dbReference type="InterPro" id="IPR001138">
    <property type="entry name" value="Zn2Cys6_DnaBD"/>
</dbReference>
<dbReference type="GO" id="GO:0008270">
    <property type="term" value="F:zinc ion binding"/>
    <property type="evidence" value="ECO:0007669"/>
    <property type="project" value="InterPro"/>
</dbReference>
<keyword evidence="8" id="KW-0175">Coiled coil</keyword>
<dbReference type="Pfam" id="PF04082">
    <property type="entry name" value="Fungal_trans"/>
    <property type="match status" value="1"/>
</dbReference>
<feature type="compositionally biased region" description="Low complexity" evidence="9">
    <location>
        <begin position="615"/>
        <end position="626"/>
    </location>
</feature>
<dbReference type="GO" id="GO:0045944">
    <property type="term" value="P:positive regulation of transcription by RNA polymerase II"/>
    <property type="evidence" value="ECO:0007669"/>
    <property type="project" value="TreeGrafter"/>
</dbReference>
<dbReference type="PANTHER" id="PTHR47782:SF8">
    <property type="entry name" value="ZN(II)2CYS6 TRANSCRIPTION FACTOR (EUROFUNG)"/>
    <property type="match status" value="1"/>
</dbReference>
<evidence type="ECO:0000256" key="7">
    <source>
        <dbReference type="ARBA" id="ARBA00023242"/>
    </source>
</evidence>
<feature type="compositionally biased region" description="Polar residues" evidence="9">
    <location>
        <begin position="673"/>
        <end position="683"/>
    </location>
</feature>
<keyword evidence="5" id="KW-0238">DNA-binding</keyword>
<dbReference type="Proteomes" id="UP000326924">
    <property type="component" value="Unassembled WGS sequence"/>
</dbReference>
<evidence type="ECO:0000256" key="1">
    <source>
        <dbReference type="ARBA" id="ARBA00004123"/>
    </source>
</evidence>
<dbReference type="GO" id="GO:0006351">
    <property type="term" value="P:DNA-templated transcription"/>
    <property type="evidence" value="ECO:0007669"/>
    <property type="project" value="InterPro"/>
</dbReference>
<dbReference type="GO" id="GO:0005634">
    <property type="term" value="C:nucleus"/>
    <property type="evidence" value="ECO:0007669"/>
    <property type="project" value="UniProtKB-SubCell"/>
</dbReference>
<evidence type="ECO:0000256" key="2">
    <source>
        <dbReference type="ARBA" id="ARBA00022723"/>
    </source>
</evidence>
<evidence type="ECO:0000256" key="5">
    <source>
        <dbReference type="ARBA" id="ARBA00023125"/>
    </source>
</evidence>
<organism evidence="11 12">
    <name type="scientific">Sphaerosporella brunnea</name>
    <dbReference type="NCBI Taxonomy" id="1250544"/>
    <lineage>
        <taxon>Eukaryota</taxon>
        <taxon>Fungi</taxon>
        <taxon>Dikarya</taxon>
        <taxon>Ascomycota</taxon>
        <taxon>Pezizomycotina</taxon>
        <taxon>Pezizomycetes</taxon>
        <taxon>Pezizales</taxon>
        <taxon>Pyronemataceae</taxon>
        <taxon>Sphaerosporella</taxon>
    </lineage>
</organism>
<dbReference type="AlphaFoldDB" id="A0A5J5EUD2"/>
<dbReference type="Pfam" id="PF00172">
    <property type="entry name" value="Zn_clus"/>
    <property type="match status" value="1"/>
</dbReference>
<evidence type="ECO:0000256" key="9">
    <source>
        <dbReference type="SAM" id="MobiDB-lite"/>
    </source>
</evidence>
<dbReference type="EMBL" id="VXIS01000115">
    <property type="protein sequence ID" value="KAA8903647.1"/>
    <property type="molecule type" value="Genomic_DNA"/>
</dbReference>
<feature type="domain" description="Zn(2)-C6 fungal-type" evidence="10">
    <location>
        <begin position="63"/>
        <end position="93"/>
    </location>
</feature>
<protein>
    <recommendedName>
        <fullName evidence="10">Zn(2)-C6 fungal-type domain-containing protein</fullName>
    </recommendedName>
</protein>
<keyword evidence="7" id="KW-0539">Nucleus</keyword>
<dbReference type="GO" id="GO:0000981">
    <property type="term" value="F:DNA-binding transcription factor activity, RNA polymerase II-specific"/>
    <property type="evidence" value="ECO:0007669"/>
    <property type="project" value="InterPro"/>
</dbReference>
<feature type="region of interest" description="Disordered" evidence="9">
    <location>
        <begin position="192"/>
        <end position="216"/>
    </location>
</feature>
<keyword evidence="6" id="KW-0804">Transcription</keyword>
<dbReference type="CDD" id="cd12148">
    <property type="entry name" value="fungal_TF_MHR"/>
    <property type="match status" value="1"/>
</dbReference>
<dbReference type="PANTHER" id="PTHR47782">
    <property type="entry name" value="ZN(II)2CYS6 TRANSCRIPTION FACTOR (EUROFUNG)-RELATED"/>
    <property type="match status" value="1"/>
</dbReference>
<dbReference type="InterPro" id="IPR036864">
    <property type="entry name" value="Zn2-C6_fun-type_DNA-bd_sf"/>
</dbReference>
<feature type="compositionally biased region" description="Polar residues" evidence="9">
    <location>
        <begin position="638"/>
        <end position="651"/>
    </location>
</feature>
<evidence type="ECO:0000313" key="11">
    <source>
        <dbReference type="EMBL" id="KAA8903647.1"/>
    </source>
</evidence>
<feature type="compositionally biased region" description="Polar residues" evidence="9">
    <location>
        <begin position="41"/>
        <end position="51"/>
    </location>
</feature>
<keyword evidence="12" id="KW-1185">Reference proteome</keyword>
<evidence type="ECO:0000259" key="10">
    <source>
        <dbReference type="PROSITE" id="PS50048"/>
    </source>
</evidence>
<dbReference type="CDD" id="cd00067">
    <property type="entry name" value="GAL4"/>
    <property type="match status" value="1"/>
</dbReference>
<name>A0A5J5EUD2_9PEZI</name>
<evidence type="ECO:0000256" key="4">
    <source>
        <dbReference type="ARBA" id="ARBA00023015"/>
    </source>
</evidence>
<feature type="region of interest" description="Disordered" evidence="9">
    <location>
        <begin position="1"/>
        <end position="55"/>
    </location>
</feature>
<keyword evidence="2" id="KW-0479">Metal-binding</keyword>
<evidence type="ECO:0000256" key="8">
    <source>
        <dbReference type="SAM" id="Coils"/>
    </source>
</evidence>
<dbReference type="InterPro" id="IPR007219">
    <property type="entry name" value="XnlR_reg_dom"/>
</dbReference>
<feature type="compositionally biased region" description="Pro residues" evidence="9">
    <location>
        <begin position="760"/>
        <end position="778"/>
    </location>
</feature>
<dbReference type="Gene3D" id="4.10.240.10">
    <property type="entry name" value="Zn(2)-C6 fungal-type DNA-binding domain"/>
    <property type="match status" value="1"/>
</dbReference>
<evidence type="ECO:0000256" key="3">
    <source>
        <dbReference type="ARBA" id="ARBA00022833"/>
    </source>
</evidence>
<keyword evidence="4" id="KW-0805">Transcription regulation</keyword>
<dbReference type="PROSITE" id="PS00463">
    <property type="entry name" value="ZN2_CY6_FUNGAL_1"/>
    <property type="match status" value="1"/>
</dbReference>
<feature type="compositionally biased region" description="Gly residues" evidence="9">
    <location>
        <begin position="13"/>
        <end position="28"/>
    </location>
</feature>
<accession>A0A5J5EUD2</accession>
<feature type="coiled-coil region" evidence="8">
    <location>
        <begin position="107"/>
        <end position="134"/>
    </location>
</feature>
<feature type="compositionally biased region" description="Low complexity" evidence="9">
    <location>
        <begin position="692"/>
        <end position="708"/>
    </location>
</feature>
<sequence length="832" mass="92548">METTNKNSAAQRPGGGPAGAGGSAGNQTGGRNNHTSRKSPSENGDGNSETSGGAPRLYHTLTACTRCRSRKTRCDAGLPNCGPCERSGTHCEFFDATKQKTIPRSYVVHLQNKVRALQEEVARREAVLAEAESSPNNEDLVRGIGAVKFDNYEHYKEPRYVGSSSGITVTRLVLESAKRDLDEDEFKDMTMQHRKNAVHHTSPEPPLSPKQVDTKLPPRRTGETLVSFFCKKALYMLPVLHEPTFMKEVADVYEGSTDPFKCFKLKMVLAISLQKGSKKYATVADSYFLSGLRHLEQIMEPMDHSTLQCLLIMVQYALVKPTRIAAYHVVGLCVRLCIQLGYHQERTIMLSEQPLDPITKDMRRRFFWTLASMEYGLSHVLGRPSAFATSDAYVDVKFYEPVDDAYITAGGILPAPPSAKKLISMHFFGMRRLQAEVRRTLYQNPTETPKTDRDPWFIQMYEKCNNWKASCPSDDEGSGLSKTWFEHRYNNILIFMYRPSPQIPQPSLEATIMCYNCAVENVRLEKAMFETGAVDLTWVFLHQVYTVTLTIIWAIYNPKIRKMNPKSEVEGHIRCQIRLILALAEYWPGAEAAADLFMRLAGAALRNYDTDLRKSPASQASASASPPVQPHYTDHHSSPSSGKNGPTTPYTLSDGGRSASDTPSPHSAPGMSTFDTVYESNLLETPGGFPHTSASASPPAVPAVPTEPSYRDFQGMIFDPNFSMNPMFAPPSNPQQEQGIPDWLQAWDPHSPSSNVPMNFGPPPAGPPPPPPPPPPAAPLSFMPQNQSEILNQQAQHDELIRILENEASSMHEFDYDGSQRQWVGYGGEEFF</sequence>
<keyword evidence="3" id="KW-0862">Zinc</keyword>
<dbReference type="SMART" id="SM00906">
    <property type="entry name" value="Fungal_trans"/>
    <property type="match status" value="1"/>
</dbReference>
<comment type="subcellular location">
    <subcellularLocation>
        <location evidence="1">Nucleus</location>
    </subcellularLocation>
</comment>
<proteinExistence type="predicted"/>
<dbReference type="GO" id="GO:0043565">
    <property type="term" value="F:sequence-specific DNA binding"/>
    <property type="evidence" value="ECO:0007669"/>
    <property type="project" value="TreeGrafter"/>
</dbReference>
<evidence type="ECO:0000313" key="12">
    <source>
        <dbReference type="Proteomes" id="UP000326924"/>
    </source>
</evidence>
<dbReference type="PROSITE" id="PS50048">
    <property type="entry name" value="ZN2_CY6_FUNGAL_2"/>
    <property type="match status" value="1"/>
</dbReference>
<dbReference type="CDD" id="cd14723">
    <property type="entry name" value="ZIP_Ppr1"/>
    <property type="match status" value="1"/>
</dbReference>
<dbReference type="SUPFAM" id="SSF57701">
    <property type="entry name" value="Zn2/Cys6 DNA-binding domain"/>
    <property type="match status" value="1"/>
</dbReference>
<comment type="caution">
    <text evidence="11">The sequence shown here is derived from an EMBL/GenBank/DDBJ whole genome shotgun (WGS) entry which is preliminary data.</text>
</comment>
<gene>
    <name evidence="11" type="ORF">FN846DRAFT_50809</name>
</gene>
<evidence type="ECO:0000256" key="6">
    <source>
        <dbReference type="ARBA" id="ARBA00023163"/>
    </source>
</evidence>
<reference evidence="11 12" key="1">
    <citation type="submission" date="2019-09" db="EMBL/GenBank/DDBJ databases">
        <title>Draft genome of the ectomycorrhizal ascomycete Sphaerosporella brunnea.</title>
        <authorList>
            <consortium name="DOE Joint Genome Institute"/>
            <person name="Benucci G.M."/>
            <person name="Marozzi G."/>
            <person name="Antonielli L."/>
            <person name="Sanchez S."/>
            <person name="Marco P."/>
            <person name="Wang X."/>
            <person name="Falini L.B."/>
            <person name="Barry K."/>
            <person name="Haridas S."/>
            <person name="Lipzen A."/>
            <person name="Labutti K."/>
            <person name="Grigoriev I.V."/>
            <person name="Murat C."/>
            <person name="Martin F."/>
            <person name="Albertini E."/>
            <person name="Donnini D."/>
            <person name="Bonito G."/>
        </authorList>
    </citation>
    <scope>NUCLEOTIDE SEQUENCE [LARGE SCALE GENOMIC DNA]</scope>
    <source>
        <strain evidence="11 12">Sb_GMNB300</strain>
    </source>
</reference>
<dbReference type="InterPro" id="IPR052202">
    <property type="entry name" value="Yeast_MetPath_Reg"/>
</dbReference>
<dbReference type="SMART" id="SM00066">
    <property type="entry name" value="GAL4"/>
    <property type="match status" value="1"/>
</dbReference>
<dbReference type="OrthoDB" id="5416384at2759"/>